<dbReference type="KEGG" id="dmo:Dmoj_GI22672"/>
<keyword evidence="3 9" id="KW-0812">Transmembrane</keyword>
<dbReference type="InterPro" id="IPR017871">
    <property type="entry name" value="ABC_transporter-like_CS"/>
</dbReference>
<keyword evidence="12" id="KW-0378">Hydrolase</keyword>
<dbReference type="SUPFAM" id="SSF52540">
    <property type="entry name" value="P-loop containing nucleoside triphosphate hydrolases"/>
    <property type="match status" value="2"/>
</dbReference>
<dbReference type="Gene3D" id="1.20.1560.10">
    <property type="entry name" value="ABC transporter type 1, transmembrane domain"/>
    <property type="match status" value="2"/>
</dbReference>
<evidence type="ECO:0000256" key="3">
    <source>
        <dbReference type="ARBA" id="ARBA00022692"/>
    </source>
</evidence>
<dbReference type="InterPro" id="IPR044746">
    <property type="entry name" value="ABCC_6TM_D1"/>
</dbReference>
<keyword evidence="2" id="KW-0813">Transport</keyword>
<evidence type="ECO:0000256" key="1">
    <source>
        <dbReference type="ARBA" id="ARBA00004141"/>
    </source>
</evidence>
<dbReference type="InterPro" id="IPR003439">
    <property type="entry name" value="ABC_transporter-like_ATP-bd"/>
</dbReference>
<evidence type="ECO:0000259" key="11">
    <source>
        <dbReference type="PROSITE" id="PS50929"/>
    </source>
</evidence>
<feature type="domain" description="ABC transmembrane type-1" evidence="11">
    <location>
        <begin position="206"/>
        <end position="432"/>
    </location>
</feature>
<feature type="region of interest" description="Disordered" evidence="8">
    <location>
        <begin position="755"/>
        <end position="789"/>
    </location>
</feature>
<dbReference type="GO" id="GO:0016020">
    <property type="term" value="C:membrane"/>
    <property type="evidence" value="ECO:0007669"/>
    <property type="project" value="UniProtKB-SubCell"/>
</dbReference>
<dbReference type="InterPro" id="IPR011527">
    <property type="entry name" value="ABC1_TM_dom"/>
</dbReference>
<keyword evidence="7 9" id="KW-0472">Membrane</keyword>
<feature type="transmembrane region" description="Helical" evidence="9">
    <location>
        <begin position="1038"/>
        <end position="1059"/>
    </location>
</feature>
<accession>B4K9Y9</accession>
<keyword evidence="13" id="KW-1185">Reference proteome</keyword>
<dbReference type="FunFam" id="3.40.50.300:FF:000482">
    <property type="entry name" value="Multidrug resistance-associated protein member 4"/>
    <property type="match status" value="1"/>
</dbReference>
<feature type="compositionally biased region" description="Acidic residues" evidence="8">
    <location>
        <begin position="774"/>
        <end position="784"/>
    </location>
</feature>
<evidence type="ECO:0000256" key="9">
    <source>
        <dbReference type="SAM" id="Phobius"/>
    </source>
</evidence>
<comment type="subcellular location">
    <subcellularLocation>
        <location evidence="1">Membrane</location>
        <topology evidence="1">Multi-pass membrane protein</topology>
    </subcellularLocation>
</comment>
<dbReference type="SUPFAM" id="SSF90123">
    <property type="entry name" value="ABC transporter transmembrane region"/>
    <property type="match status" value="2"/>
</dbReference>
<feature type="transmembrane region" description="Helical" evidence="9">
    <location>
        <begin position="1065"/>
        <end position="1087"/>
    </location>
</feature>
<dbReference type="CDD" id="cd03250">
    <property type="entry name" value="ABCC_MRP_domain1"/>
    <property type="match status" value="1"/>
</dbReference>
<dbReference type="InterPro" id="IPR027417">
    <property type="entry name" value="P-loop_NTPase"/>
</dbReference>
<feature type="transmembrane region" description="Helical" evidence="9">
    <location>
        <begin position="954"/>
        <end position="973"/>
    </location>
</feature>
<dbReference type="FunFam" id="3.40.50.300:FF:000163">
    <property type="entry name" value="Multidrug resistance-associated protein member 4"/>
    <property type="match status" value="1"/>
</dbReference>
<evidence type="ECO:0000256" key="7">
    <source>
        <dbReference type="ARBA" id="ARBA00023136"/>
    </source>
</evidence>
<dbReference type="InterPro" id="IPR044726">
    <property type="entry name" value="ABCC_6TM_D2"/>
</dbReference>
<evidence type="ECO:0000256" key="5">
    <source>
        <dbReference type="ARBA" id="ARBA00022840"/>
    </source>
</evidence>
<feature type="domain" description="ABC transporter" evidence="10">
    <location>
        <begin position="1130"/>
        <end position="1359"/>
    </location>
</feature>
<feature type="transmembrane region" description="Helical" evidence="9">
    <location>
        <begin position="810"/>
        <end position="835"/>
    </location>
</feature>
<dbReference type="PROSITE" id="PS00211">
    <property type="entry name" value="ABC_TRANSPORTER_1"/>
    <property type="match status" value="2"/>
</dbReference>
<evidence type="ECO:0000313" key="13">
    <source>
        <dbReference type="Proteomes" id="UP000009192"/>
    </source>
</evidence>
<protein>
    <submittedName>
        <fullName evidence="12">Uncharacterized protein</fullName>
        <ecNumber evidence="12">3.6.1.3</ecNumber>
    </submittedName>
</protein>
<evidence type="ECO:0000256" key="8">
    <source>
        <dbReference type="SAM" id="MobiDB-lite"/>
    </source>
</evidence>
<feature type="domain" description="ABC transporter" evidence="10">
    <location>
        <begin position="486"/>
        <end position="713"/>
    </location>
</feature>
<feature type="compositionally biased region" description="Polar residues" evidence="8">
    <location>
        <begin position="757"/>
        <end position="771"/>
    </location>
</feature>
<gene>
    <name evidence="12" type="primary">Dmoj\GI22672</name>
    <name evidence="12" type="ORF">Dmoj_GI22672</name>
</gene>
<keyword evidence="6 9" id="KW-1133">Transmembrane helix</keyword>
<dbReference type="PANTHER" id="PTHR24223:SF415">
    <property type="entry name" value="FI20190P1"/>
    <property type="match status" value="1"/>
</dbReference>
<evidence type="ECO:0000256" key="4">
    <source>
        <dbReference type="ARBA" id="ARBA00022741"/>
    </source>
</evidence>
<dbReference type="OrthoDB" id="6500128at2759"/>
<name>B4K9Y9_DROMO</name>
<dbReference type="HOGENOM" id="CLU_000604_27_1_1"/>
<dbReference type="FunFam" id="1.20.1560.10:FF:000026">
    <property type="entry name" value="Multidrug resistance-associated protein lethal(2)03659"/>
    <property type="match status" value="1"/>
</dbReference>
<dbReference type="CDD" id="cd18579">
    <property type="entry name" value="ABC_6TM_ABCC_D1"/>
    <property type="match status" value="1"/>
</dbReference>
<reference evidence="12 13" key="1">
    <citation type="journal article" date="2007" name="Nature">
        <title>Evolution of genes and genomes on the Drosophila phylogeny.</title>
        <authorList>
            <consortium name="Drosophila 12 Genomes Consortium"/>
            <person name="Clark A.G."/>
            <person name="Eisen M.B."/>
            <person name="Smith D.R."/>
            <person name="Bergman C.M."/>
            <person name="Oliver B."/>
            <person name="Markow T.A."/>
            <person name="Kaufman T.C."/>
            <person name="Kellis M."/>
            <person name="Gelbart W."/>
            <person name="Iyer V.N."/>
            <person name="Pollard D.A."/>
            <person name="Sackton T.B."/>
            <person name="Larracuente A.M."/>
            <person name="Singh N.D."/>
            <person name="Abad J.P."/>
            <person name="Abt D.N."/>
            <person name="Adryan B."/>
            <person name="Aguade M."/>
            <person name="Akashi H."/>
            <person name="Anderson W.W."/>
            <person name="Aquadro C.F."/>
            <person name="Ardell D.H."/>
            <person name="Arguello R."/>
            <person name="Artieri C.G."/>
            <person name="Barbash D.A."/>
            <person name="Barker D."/>
            <person name="Barsanti P."/>
            <person name="Batterham P."/>
            <person name="Batzoglou S."/>
            <person name="Begun D."/>
            <person name="Bhutkar A."/>
            <person name="Blanco E."/>
            <person name="Bosak S.A."/>
            <person name="Bradley R.K."/>
            <person name="Brand A.D."/>
            <person name="Brent M.R."/>
            <person name="Brooks A.N."/>
            <person name="Brown R.H."/>
            <person name="Butlin R.K."/>
            <person name="Caggese C."/>
            <person name="Calvi B.R."/>
            <person name="Bernardo de Carvalho A."/>
            <person name="Caspi A."/>
            <person name="Castrezana S."/>
            <person name="Celniker S.E."/>
            <person name="Chang J.L."/>
            <person name="Chapple C."/>
            <person name="Chatterji S."/>
            <person name="Chinwalla A."/>
            <person name="Civetta A."/>
            <person name="Clifton S.W."/>
            <person name="Comeron J.M."/>
            <person name="Costello J.C."/>
            <person name="Coyne J.A."/>
            <person name="Daub J."/>
            <person name="David R.G."/>
            <person name="Delcher A.L."/>
            <person name="Delehaunty K."/>
            <person name="Do C.B."/>
            <person name="Ebling H."/>
            <person name="Edwards K."/>
            <person name="Eickbush T."/>
            <person name="Evans J.D."/>
            <person name="Filipski A."/>
            <person name="Findeiss S."/>
            <person name="Freyhult E."/>
            <person name="Fulton L."/>
            <person name="Fulton R."/>
            <person name="Garcia A.C."/>
            <person name="Gardiner A."/>
            <person name="Garfield D.A."/>
            <person name="Garvin B.E."/>
            <person name="Gibson G."/>
            <person name="Gilbert D."/>
            <person name="Gnerre S."/>
            <person name="Godfrey J."/>
            <person name="Good R."/>
            <person name="Gotea V."/>
            <person name="Gravely B."/>
            <person name="Greenberg A.J."/>
            <person name="Griffiths-Jones S."/>
            <person name="Gross S."/>
            <person name="Guigo R."/>
            <person name="Gustafson E.A."/>
            <person name="Haerty W."/>
            <person name="Hahn M.W."/>
            <person name="Halligan D.L."/>
            <person name="Halpern A.L."/>
            <person name="Halter G.M."/>
            <person name="Han M.V."/>
            <person name="Heger A."/>
            <person name="Hillier L."/>
            <person name="Hinrichs A.S."/>
            <person name="Holmes I."/>
            <person name="Hoskins R.A."/>
            <person name="Hubisz M.J."/>
            <person name="Hultmark D."/>
            <person name="Huntley M.A."/>
            <person name="Jaffe D.B."/>
            <person name="Jagadeeshan S."/>
            <person name="Jeck W.R."/>
            <person name="Johnson J."/>
            <person name="Jones C.D."/>
            <person name="Jordan W.C."/>
            <person name="Karpen G.H."/>
            <person name="Kataoka E."/>
            <person name="Keightley P.D."/>
            <person name="Kheradpour P."/>
            <person name="Kirkness E.F."/>
            <person name="Koerich L.B."/>
            <person name="Kristiansen K."/>
            <person name="Kudrna D."/>
            <person name="Kulathinal R.J."/>
            <person name="Kumar S."/>
            <person name="Kwok R."/>
            <person name="Lander E."/>
            <person name="Langley C.H."/>
            <person name="Lapoint R."/>
            <person name="Lazzaro B.P."/>
            <person name="Lee S.J."/>
            <person name="Levesque L."/>
            <person name="Li R."/>
            <person name="Lin C.F."/>
            <person name="Lin M.F."/>
            <person name="Lindblad-Toh K."/>
            <person name="Llopart A."/>
            <person name="Long M."/>
            <person name="Low L."/>
            <person name="Lozovsky E."/>
            <person name="Lu J."/>
            <person name="Luo M."/>
            <person name="Machado C.A."/>
            <person name="Makalowski W."/>
            <person name="Marzo M."/>
            <person name="Matsuda M."/>
            <person name="Matzkin L."/>
            <person name="McAllister B."/>
            <person name="McBride C.S."/>
            <person name="McKernan B."/>
            <person name="McKernan K."/>
            <person name="Mendez-Lago M."/>
            <person name="Minx P."/>
            <person name="Mollenhauer M.U."/>
            <person name="Montooth K."/>
            <person name="Mount S.M."/>
            <person name="Mu X."/>
            <person name="Myers E."/>
            <person name="Negre B."/>
            <person name="Newfeld S."/>
            <person name="Nielsen R."/>
            <person name="Noor M.A."/>
            <person name="O'Grady P."/>
            <person name="Pachter L."/>
            <person name="Papaceit M."/>
            <person name="Parisi M.J."/>
            <person name="Parisi M."/>
            <person name="Parts L."/>
            <person name="Pedersen J.S."/>
            <person name="Pesole G."/>
            <person name="Phillippy A.M."/>
            <person name="Ponting C.P."/>
            <person name="Pop M."/>
            <person name="Porcelli D."/>
            <person name="Powell J.R."/>
            <person name="Prohaska S."/>
            <person name="Pruitt K."/>
            <person name="Puig M."/>
            <person name="Quesneville H."/>
            <person name="Ram K.R."/>
            <person name="Rand D."/>
            <person name="Rasmussen M.D."/>
            <person name="Reed L.K."/>
            <person name="Reenan R."/>
            <person name="Reily A."/>
            <person name="Remington K.A."/>
            <person name="Rieger T.T."/>
            <person name="Ritchie M.G."/>
            <person name="Robin C."/>
            <person name="Rogers Y.H."/>
            <person name="Rohde C."/>
            <person name="Rozas J."/>
            <person name="Rubenfield M.J."/>
            <person name="Ruiz A."/>
            <person name="Russo S."/>
            <person name="Salzberg S.L."/>
            <person name="Sanchez-Gracia A."/>
            <person name="Saranga D.J."/>
            <person name="Sato H."/>
            <person name="Schaeffer S.W."/>
            <person name="Schatz M.C."/>
            <person name="Schlenke T."/>
            <person name="Schwartz R."/>
            <person name="Segarra C."/>
            <person name="Singh R.S."/>
            <person name="Sirot L."/>
            <person name="Sirota M."/>
            <person name="Sisneros N.B."/>
            <person name="Smith C.D."/>
            <person name="Smith T.F."/>
            <person name="Spieth J."/>
            <person name="Stage D.E."/>
            <person name="Stark A."/>
            <person name="Stephan W."/>
            <person name="Strausberg R.L."/>
            <person name="Strempel S."/>
            <person name="Sturgill D."/>
            <person name="Sutton G."/>
            <person name="Sutton G.G."/>
            <person name="Tao W."/>
            <person name="Teichmann S."/>
            <person name="Tobari Y.N."/>
            <person name="Tomimura Y."/>
            <person name="Tsolas J.M."/>
            <person name="Valente V.L."/>
            <person name="Venter E."/>
            <person name="Venter J.C."/>
            <person name="Vicario S."/>
            <person name="Vieira F.G."/>
            <person name="Vilella A.J."/>
            <person name="Villasante A."/>
            <person name="Walenz B."/>
            <person name="Wang J."/>
            <person name="Wasserman M."/>
            <person name="Watts T."/>
            <person name="Wilson D."/>
            <person name="Wilson R.K."/>
            <person name="Wing R.A."/>
            <person name="Wolfner M.F."/>
            <person name="Wong A."/>
            <person name="Wong G.K."/>
            <person name="Wu C.I."/>
            <person name="Wu G."/>
            <person name="Yamamoto D."/>
            <person name="Yang H.P."/>
            <person name="Yang S.P."/>
            <person name="Yorke J.A."/>
            <person name="Yoshida K."/>
            <person name="Zdobnov E."/>
            <person name="Zhang P."/>
            <person name="Zhang Y."/>
            <person name="Zimin A.V."/>
            <person name="Baldwin J."/>
            <person name="Abdouelleil A."/>
            <person name="Abdulkadir J."/>
            <person name="Abebe A."/>
            <person name="Abera B."/>
            <person name="Abreu J."/>
            <person name="Acer S.C."/>
            <person name="Aftuck L."/>
            <person name="Alexander A."/>
            <person name="An P."/>
            <person name="Anderson E."/>
            <person name="Anderson S."/>
            <person name="Arachi H."/>
            <person name="Azer M."/>
            <person name="Bachantsang P."/>
            <person name="Barry A."/>
            <person name="Bayul T."/>
            <person name="Berlin A."/>
            <person name="Bessette D."/>
            <person name="Bloom T."/>
            <person name="Blye J."/>
            <person name="Boguslavskiy L."/>
            <person name="Bonnet C."/>
            <person name="Boukhgalter B."/>
            <person name="Bourzgui I."/>
            <person name="Brown A."/>
            <person name="Cahill P."/>
            <person name="Channer S."/>
            <person name="Cheshatsang Y."/>
            <person name="Chuda L."/>
            <person name="Citroen M."/>
            <person name="Collymore A."/>
            <person name="Cooke P."/>
            <person name="Costello M."/>
            <person name="D'Aco K."/>
            <person name="Daza R."/>
            <person name="De Haan G."/>
            <person name="DeGray S."/>
            <person name="DeMaso C."/>
            <person name="Dhargay N."/>
            <person name="Dooley K."/>
            <person name="Dooley E."/>
            <person name="Doricent M."/>
            <person name="Dorje P."/>
            <person name="Dorjee K."/>
            <person name="Dupes A."/>
            <person name="Elong R."/>
            <person name="Falk J."/>
            <person name="Farina A."/>
            <person name="Faro S."/>
            <person name="Ferguson D."/>
            <person name="Fisher S."/>
            <person name="Foley C.D."/>
            <person name="Franke A."/>
            <person name="Friedrich D."/>
            <person name="Gadbois L."/>
            <person name="Gearin G."/>
            <person name="Gearin C.R."/>
            <person name="Giannoukos G."/>
            <person name="Goode T."/>
            <person name="Graham J."/>
            <person name="Grandbois E."/>
            <person name="Grewal S."/>
            <person name="Gyaltsen K."/>
            <person name="Hafez N."/>
            <person name="Hagos B."/>
            <person name="Hall J."/>
            <person name="Henson C."/>
            <person name="Hollinger A."/>
            <person name="Honan T."/>
            <person name="Huard M.D."/>
            <person name="Hughes L."/>
            <person name="Hurhula B."/>
            <person name="Husby M.E."/>
            <person name="Kamat A."/>
            <person name="Kanga B."/>
            <person name="Kashin S."/>
            <person name="Khazanovich D."/>
            <person name="Kisner P."/>
            <person name="Lance K."/>
            <person name="Lara M."/>
            <person name="Lee W."/>
            <person name="Lennon N."/>
            <person name="Letendre F."/>
            <person name="LeVine R."/>
            <person name="Lipovsky A."/>
            <person name="Liu X."/>
            <person name="Liu J."/>
            <person name="Liu S."/>
            <person name="Lokyitsang T."/>
            <person name="Lokyitsang Y."/>
            <person name="Lubonja R."/>
            <person name="Lui A."/>
            <person name="MacDonald P."/>
            <person name="Magnisalis V."/>
            <person name="Maru K."/>
            <person name="Matthews C."/>
            <person name="McCusker W."/>
            <person name="McDonough S."/>
            <person name="Mehta T."/>
            <person name="Meldrim J."/>
            <person name="Meneus L."/>
            <person name="Mihai O."/>
            <person name="Mihalev A."/>
            <person name="Mihova T."/>
            <person name="Mittelman R."/>
            <person name="Mlenga V."/>
            <person name="Montmayeur A."/>
            <person name="Mulrain L."/>
            <person name="Navidi A."/>
            <person name="Naylor J."/>
            <person name="Negash T."/>
            <person name="Nguyen T."/>
            <person name="Nguyen N."/>
            <person name="Nicol R."/>
            <person name="Norbu C."/>
            <person name="Norbu N."/>
            <person name="Novod N."/>
            <person name="O'Neill B."/>
            <person name="Osman S."/>
            <person name="Markiewicz E."/>
            <person name="Oyono O.L."/>
            <person name="Patti C."/>
            <person name="Phunkhang P."/>
            <person name="Pierre F."/>
            <person name="Priest M."/>
            <person name="Raghuraman S."/>
            <person name="Rege F."/>
            <person name="Reyes R."/>
            <person name="Rise C."/>
            <person name="Rogov P."/>
            <person name="Ross K."/>
            <person name="Ryan E."/>
            <person name="Settipalli S."/>
            <person name="Shea T."/>
            <person name="Sherpa N."/>
            <person name="Shi L."/>
            <person name="Shih D."/>
            <person name="Sparrow T."/>
            <person name="Spaulding J."/>
            <person name="Stalker J."/>
            <person name="Stange-Thomann N."/>
            <person name="Stavropoulos S."/>
            <person name="Stone C."/>
            <person name="Strader C."/>
            <person name="Tesfaye S."/>
            <person name="Thomson T."/>
            <person name="Thoulutsang Y."/>
            <person name="Thoulutsang D."/>
            <person name="Topham K."/>
            <person name="Topping I."/>
            <person name="Tsamla T."/>
            <person name="Vassiliev H."/>
            <person name="Vo A."/>
            <person name="Wangchuk T."/>
            <person name="Wangdi T."/>
            <person name="Weiand M."/>
            <person name="Wilkinson J."/>
            <person name="Wilson A."/>
            <person name="Yadav S."/>
            <person name="Young G."/>
            <person name="Yu Q."/>
            <person name="Zembek L."/>
            <person name="Zhong D."/>
            <person name="Zimmer A."/>
            <person name="Zwirko Z."/>
            <person name="Jaffe D.B."/>
            <person name="Alvarez P."/>
            <person name="Brockman W."/>
            <person name="Butler J."/>
            <person name="Chin C."/>
            <person name="Gnerre S."/>
            <person name="Grabherr M."/>
            <person name="Kleber M."/>
            <person name="Mauceli E."/>
            <person name="MacCallum I."/>
        </authorList>
    </citation>
    <scope>NUCLEOTIDE SEQUENCE [LARGE SCALE GENOMIC DNA]</scope>
    <source>
        <strain evidence="13">Tucson 15081-1352.22</strain>
    </source>
</reference>
<evidence type="ECO:0000256" key="2">
    <source>
        <dbReference type="ARBA" id="ARBA00022448"/>
    </source>
</evidence>
<feature type="transmembrane region" description="Helical" evidence="9">
    <location>
        <begin position="83"/>
        <end position="105"/>
    </location>
</feature>
<dbReference type="EC" id="3.6.1.3" evidence="12"/>
<dbReference type="EMBL" id="CH933806">
    <property type="protein sequence ID" value="EDW15637.1"/>
    <property type="molecule type" value="Genomic_DNA"/>
</dbReference>
<dbReference type="InterPro" id="IPR036640">
    <property type="entry name" value="ABC1_TM_sf"/>
</dbReference>
<dbReference type="OMA" id="KNPRQGA"/>
<dbReference type="FunCoup" id="B4K9Y9">
    <property type="interactions" value="76"/>
</dbReference>
<dbReference type="CDD" id="cd18580">
    <property type="entry name" value="ABC_6TM_ABCC_D2"/>
    <property type="match status" value="1"/>
</dbReference>
<feature type="transmembrane region" description="Helical" evidence="9">
    <location>
        <begin position="305"/>
        <end position="324"/>
    </location>
</feature>
<dbReference type="InterPro" id="IPR050173">
    <property type="entry name" value="ABC_transporter_C-like"/>
</dbReference>
<dbReference type="CDD" id="cd03244">
    <property type="entry name" value="ABCC_MRP_domain2"/>
    <property type="match status" value="1"/>
</dbReference>
<evidence type="ECO:0000259" key="10">
    <source>
        <dbReference type="PROSITE" id="PS50893"/>
    </source>
</evidence>
<dbReference type="GO" id="GO:0005524">
    <property type="term" value="F:ATP binding"/>
    <property type="evidence" value="ECO:0007669"/>
    <property type="project" value="UniProtKB-KW"/>
</dbReference>
<dbReference type="PhylomeDB" id="B4K9Y9"/>
<dbReference type="PROSITE" id="PS50893">
    <property type="entry name" value="ABC_TRANSPORTER_2"/>
    <property type="match status" value="2"/>
</dbReference>
<dbReference type="Pfam" id="PF00664">
    <property type="entry name" value="ABC_membrane"/>
    <property type="match status" value="2"/>
</dbReference>
<keyword evidence="4" id="KW-0547">Nucleotide-binding</keyword>
<feature type="transmembrane region" description="Helical" evidence="9">
    <location>
        <begin position="855"/>
        <end position="877"/>
    </location>
</feature>
<evidence type="ECO:0000313" key="12">
    <source>
        <dbReference type="EMBL" id="EDW15637.1"/>
    </source>
</evidence>
<dbReference type="Gene3D" id="3.40.50.300">
    <property type="entry name" value="P-loop containing nucleotide triphosphate hydrolases"/>
    <property type="match status" value="2"/>
</dbReference>
<dbReference type="SMR" id="B4K9Y9"/>
<dbReference type="InParanoid" id="B4K9Y9"/>
<dbReference type="eggNOG" id="KOG0054">
    <property type="taxonomic scope" value="Eukaryota"/>
</dbReference>
<feature type="transmembrane region" description="Helical" evidence="9">
    <location>
        <begin position="276"/>
        <end position="299"/>
    </location>
</feature>
<proteinExistence type="predicted"/>
<feature type="transmembrane region" description="Helical" evidence="9">
    <location>
        <begin position="430"/>
        <end position="451"/>
    </location>
</feature>
<evidence type="ECO:0000256" key="6">
    <source>
        <dbReference type="ARBA" id="ARBA00022989"/>
    </source>
</evidence>
<dbReference type="InterPro" id="IPR003593">
    <property type="entry name" value="AAA+_ATPase"/>
</dbReference>
<keyword evidence="5" id="KW-0067">ATP-binding</keyword>
<dbReference type="GO" id="GO:0016887">
    <property type="term" value="F:ATP hydrolysis activity"/>
    <property type="evidence" value="ECO:0007669"/>
    <property type="project" value="InterPro"/>
</dbReference>
<dbReference type="PANTHER" id="PTHR24223">
    <property type="entry name" value="ATP-BINDING CASSETTE SUB-FAMILY C"/>
    <property type="match status" value="1"/>
</dbReference>
<dbReference type="Pfam" id="PF00005">
    <property type="entry name" value="ABC_tran"/>
    <property type="match status" value="2"/>
</dbReference>
<organism evidence="12 13">
    <name type="scientific">Drosophila mojavensis</name>
    <name type="common">Fruit fly</name>
    <dbReference type="NCBI Taxonomy" id="7230"/>
    <lineage>
        <taxon>Eukaryota</taxon>
        <taxon>Metazoa</taxon>
        <taxon>Ecdysozoa</taxon>
        <taxon>Arthropoda</taxon>
        <taxon>Hexapoda</taxon>
        <taxon>Insecta</taxon>
        <taxon>Pterygota</taxon>
        <taxon>Neoptera</taxon>
        <taxon>Endopterygota</taxon>
        <taxon>Diptera</taxon>
        <taxon>Brachycera</taxon>
        <taxon>Muscomorpha</taxon>
        <taxon>Ephydroidea</taxon>
        <taxon>Drosophilidae</taxon>
        <taxon>Drosophila</taxon>
    </lineage>
</organism>
<dbReference type="FunFam" id="1.20.1560.10:FF:000014">
    <property type="entry name" value="Multidrug resistance-associated protein member 4"/>
    <property type="match status" value="1"/>
</dbReference>
<dbReference type="GO" id="GO:0140359">
    <property type="term" value="F:ABC-type transporter activity"/>
    <property type="evidence" value="ECO:0007669"/>
    <property type="project" value="InterPro"/>
</dbReference>
<dbReference type="Proteomes" id="UP000009192">
    <property type="component" value="Unassembled WGS sequence"/>
</dbReference>
<sequence length="1396" mass="156420">MDSSAKPERKNPRQGANFFSQLIFAWAVPLLYRGSRNGLTTDDLTQCLKEDHSEQLGDRLEDEWYKELGRAHRKSRKPRLRNALFRCFLGPTIVNGLICLLYIIMKTLIPALLAQLLLQFQHQANPVSTMGAGEHQNLMPNRTVRAVATPGLTSDDGTIHSPNALDSDDPVKQLVKSDYEDSGYNASQMNAFEEGFHYIWNDVYSLGAVLVTSTLICCFMVHHVDLRQRLMGARMRIACCSLIYRKTLRLSMKTAGQTPAGYLINLLSNDVNRLDYGFIFMHWIWIMPLQAVLTCYLIWLRIGIPALVGVIGLLLKTVPIQSALSKLTSVLRMRIAERTDARVGIMNELVQGIQVIKMYAWEKPFEAVVAEARRREIKQIRYASYLRGFYLSTMVFTERSTLYITLVAAALMGHTITADFVFSAASYYNILQLVAAIWYPLAVTFGAEALVSLRRIQDFLQLEGRDEIVNGLTHKRQQDIGETRAIVLKDVSANWDKERPQRTLQDFNLQIEKGQLCAVIGPVGAGKSSLLQLLLGELPIVDGGVIIQGELSYASQEPWLFTGTVRNNILCGEQYERKRYQDVTRCCALTTDFQQLSNGDKTIVGERGASLSGGQRARISLARAVYKPASIYLLDDPLSAVDAHVGRHLFDEVIGPRGRLAQQKATRVLVTHQVHFLSEADWIIIVDQGRILRQGTYAELINSDLDFAKLLERPKEADDSGNNLDSSLSLNGQENIEEDDDIPYIDGVRDGYHPLRKQSSSTHGSKSLNSSDQTEADLDDDELAETQGSGSISPRVWYEYFHAGSTCLGFSFMVCVMLMSQVVCSCSDFFANIWTQEEHRRSQGEATSVSTFECIYIYGALIIGVVIMTTFRGFLFFKTCMHASKVLHDRMFTSILHATMRFFDTNPSGRILNRFSKDMGAIDELLPRAMMDCIQIALVMFGILIVIAVVNPVLLAAMLVVAIIDMLILKLYLRPSQDLKRLEGICRSPVFSHLSSTLTGLSIIRSRQLQDVVAKEFDLLQDVHSSVWQLTMAVNTALGLWLDCVSCAFLTAVTFSFIIANESTYSGNVGLAISQAMILTGMVQYGVRQVAESLQQMTSVERVLQYTELEQEETTKGVEPSQQWPTLGQVEFRDMSCRYDPNGSAVLKHLNLIIEPGWKVGIVGRTGAGKSSLIGALFRLAYIEGGIYIDDIETGSISLETLRARISIIPQDPVLFSATIRYNLDPFERYSDAELWRALEDVELRAAIPGLDFLVTERGSNFSVGQRQLLCLARAILRNNKVLVLDEATANVDPQTDSLIQRTIRVKFQHCTVLTVAHRLHTVMDSDRIIVMDAGSAVEFDVPHLLLKKPHGILRQMVEATGGEADTLKSVAYNSFKRMQQEREEERERSSEEHDN</sequence>
<dbReference type="PROSITE" id="PS50929">
    <property type="entry name" value="ABC_TM1F"/>
    <property type="match status" value="2"/>
</dbReference>
<dbReference type="SMART" id="SM00382">
    <property type="entry name" value="AAA"/>
    <property type="match status" value="2"/>
</dbReference>
<feature type="transmembrane region" description="Helical" evidence="9">
    <location>
        <begin position="203"/>
        <end position="226"/>
    </location>
</feature>
<feature type="domain" description="ABC transmembrane type-1" evidence="11">
    <location>
        <begin position="855"/>
        <end position="1099"/>
    </location>
</feature>